<proteinExistence type="predicted"/>
<feature type="region of interest" description="Disordered" evidence="1">
    <location>
        <begin position="103"/>
        <end position="123"/>
    </location>
</feature>
<evidence type="ECO:0000313" key="2">
    <source>
        <dbReference type="EMBL" id="RHX91686.1"/>
    </source>
</evidence>
<organism evidence="2 3">
    <name type="scientific">Leptospira stimsonii</name>
    <dbReference type="NCBI Taxonomy" id="2202203"/>
    <lineage>
        <taxon>Bacteria</taxon>
        <taxon>Pseudomonadati</taxon>
        <taxon>Spirochaetota</taxon>
        <taxon>Spirochaetia</taxon>
        <taxon>Leptospirales</taxon>
        <taxon>Leptospiraceae</taxon>
        <taxon>Leptospira</taxon>
    </lineage>
</organism>
<comment type="caution">
    <text evidence="2">The sequence shown here is derived from an EMBL/GenBank/DDBJ whole genome shotgun (WGS) entry which is preliminary data.</text>
</comment>
<evidence type="ECO:0000256" key="1">
    <source>
        <dbReference type="SAM" id="MobiDB-lite"/>
    </source>
</evidence>
<evidence type="ECO:0000313" key="3">
    <source>
        <dbReference type="Proteomes" id="UP000265798"/>
    </source>
</evidence>
<dbReference type="EMBL" id="QHCT01000001">
    <property type="protein sequence ID" value="RHX91686.1"/>
    <property type="molecule type" value="Genomic_DNA"/>
</dbReference>
<dbReference type="AlphaFoldDB" id="A0A396ZDC5"/>
<name>A0A396ZDC5_9LEPT</name>
<evidence type="ECO:0008006" key="4">
    <source>
        <dbReference type="Google" id="ProtNLM"/>
    </source>
</evidence>
<accession>A0A396ZDC5</accession>
<protein>
    <recommendedName>
        <fullName evidence="4">Lipoprotein</fullName>
    </recommendedName>
</protein>
<dbReference type="Proteomes" id="UP000265798">
    <property type="component" value="Unassembled WGS sequence"/>
</dbReference>
<sequence length="251" mass="27889">MDHSSTKKNGTLRMTSKKLFILLTFSTLHFFNCAILQRTKIHWLSNVEDVRSQTEKLGTIKKVSINRFSSRPANFGGFSAENFTNGIRFFLTKEGLDVSIQELQPDPPKQNAQENTAPVTGGAPQNANLLGYGNLGNGQTGLVGESGEKPMEPSRESIQKACSVANCSVYIDGYIYEKRTGNILDESVTTGIFLRLYNSSGILVAQIKLNSGVTMEIFDNNTLIAEMASERIRSVLVKDSRSNSFNWKFWE</sequence>
<reference evidence="3" key="1">
    <citation type="submission" date="2018-05" db="EMBL/GenBank/DDBJ databases">
        <title>Leptospira yasudae sp. nov. and Leptospira stimsonii sp. nov., two pathogenic species of the genus Leptospira isolated from environmental sources.</title>
        <authorList>
            <person name="Casanovas-Massana A."/>
            <person name="Hamond C."/>
            <person name="Santos L.A."/>
            <person name="Hacker K.P."/>
            <person name="Balassiano I."/>
            <person name="Medeiros M.A."/>
            <person name="Reis M.G."/>
            <person name="Ko A.I."/>
            <person name="Wunder E.A."/>
        </authorList>
    </citation>
    <scope>NUCLEOTIDE SEQUENCE [LARGE SCALE GENOMIC DNA]</scope>
    <source>
        <strain evidence="3">Yale</strain>
    </source>
</reference>
<gene>
    <name evidence="2" type="ORF">DLM75_00020</name>
</gene>
<dbReference type="NCBIfam" id="NF033169">
    <property type="entry name" value="lipo_LIC10494"/>
    <property type="match status" value="1"/>
</dbReference>